<organism evidence="2 3">
    <name type="scientific">Kitasatospora aureofaciens</name>
    <name type="common">Streptomyces aureofaciens</name>
    <dbReference type="NCBI Taxonomy" id="1894"/>
    <lineage>
        <taxon>Bacteria</taxon>
        <taxon>Bacillati</taxon>
        <taxon>Actinomycetota</taxon>
        <taxon>Actinomycetes</taxon>
        <taxon>Kitasatosporales</taxon>
        <taxon>Streptomycetaceae</taxon>
        <taxon>Kitasatospora</taxon>
    </lineage>
</organism>
<sequence>MPFGATATASGLVPAGIVTVENAALNSGATGPRTAGTWDPPAGTTGRTPQTIAGAPDQPVFGSMANLSGLRGPPKKSHRGPRRTAPVYANRITACTPGQREGPAYAYHAHRGCLYPRRDGQPTGKTVTTINPK</sequence>
<gene>
    <name evidence="2" type="ORF">GCM10010502_74080</name>
</gene>
<comment type="caution">
    <text evidence="2">The sequence shown here is derived from an EMBL/GenBank/DDBJ whole genome shotgun (WGS) entry which is preliminary data.</text>
</comment>
<feature type="region of interest" description="Disordered" evidence="1">
    <location>
        <begin position="27"/>
        <end position="50"/>
    </location>
</feature>
<feature type="region of interest" description="Disordered" evidence="1">
    <location>
        <begin position="66"/>
        <end position="85"/>
    </location>
</feature>
<reference evidence="2" key="2">
    <citation type="submission" date="2020-09" db="EMBL/GenBank/DDBJ databases">
        <authorList>
            <person name="Sun Q."/>
            <person name="Ohkuma M."/>
        </authorList>
    </citation>
    <scope>NUCLEOTIDE SEQUENCE</scope>
    <source>
        <strain evidence="2">JCM 4434</strain>
    </source>
</reference>
<reference evidence="2" key="1">
    <citation type="journal article" date="2014" name="Int. J. Syst. Evol. Microbiol.">
        <title>Complete genome sequence of Corynebacterium casei LMG S-19264T (=DSM 44701T), isolated from a smear-ripened cheese.</title>
        <authorList>
            <consortium name="US DOE Joint Genome Institute (JGI-PGF)"/>
            <person name="Walter F."/>
            <person name="Albersmeier A."/>
            <person name="Kalinowski J."/>
            <person name="Ruckert C."/>
        </authorList>
    </citation>
    <scope>NUCLEOTIDE SEQUENCE</scope>
    <source>
        <strain evidence="2">JCM 4434</strain>
    </source>
</reference>
<evidence type="ECO:0000313" key="3">
    <source>
        <dbReference type="Proteomes" id="UP000610124"/>
    </source>
</evidence>
<accession>A0A8H9I0U0</accession>
<feature type="compositionally biased region" description="Basic residues" evidence="1">
    <location>
        <begin position="73"/>
        <end position="82"/>
    </location>
</feature>
<dbReference type="EMBL" id="BMUB01000051">
    <property type="protein sequence ID" value="GGV08260.1"/>
    <property type="molecule type" value="Genomic_DNA"/>
</dbReference>
<proteinExistence type="predicted"/>
<dbReference type="Proteomes" id="UP000610124">
    <property type="component" value="Unassembled WGS sequence"/>
</dbReference>
<dbReference type="AlphaFoldDB" id="A0A8H9I0U0"/>
<evidence type="ECO:0000256" key="1">
    <source>
        <dbReference type="SAM" id="MobiDB-lite"/>
    </source>
</evidence>
<protein>
    <submittedName>
        <fullName evidence="2">Uncharacterized protein</fullName>
    </submittedName>
</protein>
<name>A0A8H9I0U0_KITAU</name>
<evidence type="ECO:0000313" key="2">
    <source>
        <dbReference type="EMBL" id="GGV08260.1"/>
    </source>
</evidence>